<evidence type="ECO:0000313" key="1">
    <source>
        <dbReference type="EnsemblMetazoa" id="GPPI011960-PA"/>
    </source>
</evidence>
<proteinExistence type="predicted"/>
<dbReference type="Proteomes" id="UP000092460">
    <property type="component" value="Unassembled WGS sequence"/>
</dbReference>
<dbReference type="EMBL" id="JXJN01005249">
    <property type="status" value="NOT_ANNOTATED_CDS"/>
    <property type="molecule type" value="Genomic_DNA"/>
</dbReference>
<dbReference type="AlphaFoldDB" id="A0A1B0AXF5"/>
<organism evidence="1 2">
    <name type="scientific">Glossina palpalis gambiensis</name>
    <dbReference type="NCBI Taxonomy" id="67801"/>
    <lineage>
        <taxon>Eukaryota</taxon>
        <taxon>Metazoa</taxon>
        <taxon>Ecdysozoa</taxon>
        <taxon>Arthropoda</taxon>
        <taxon>Hexapoda</taxon>
        <taxon>Insecta</taxon>
        <taxon>Pterygota</taxon>
        <taxon>Neoptera</taxon>
        <taxon>Endopterygota</taxon>
        <taxon>Diptera</taxon>
        <taxon>Brachycera</taxon>
        <taxon>Muscomorpha</taxon>
        <taxon>Hippoboscoidea</taxon>
        <taxon>Glossinidae</taxon>
        <taxon>Glossina</taxon>
    </lineage>
</organism>
<dbReference type="EnsemblMetazoa" id="GPPI011960-RA">
    <property type="protein sequence ID" value="GPPI011960-PA"/>
    <property type="gene ID" value="GPPI011960"/>
</dbReference>
<reference evidence="2" key="1">
    <citation type="submission" date="2015-01" db="EMBL/GenBank/DDBJ databases">
        <authorList>
            <person name="Aksoy S."/>
            <person name="Warren W."/>
            <person name="Wilson R.K."/>
        </authorList>
    </citation>
    <scope>NUCLEOTIDE SEQUENCE [LARGE SCALE GENOMIC DNA]</scope>
    <source>
        <strain evidence="2">IAEA</strain>
    </source>
</reference>
<dbReference type="EMBL" id="JXJN01005250">
    <property type="status" value="NOT_ANNOTATED_CDS"/>
    <property type="molecule type" value="Genomic_DNA"/>
</dbReference>
<dbReference type="EMBL" id="JXJN01005247">
    <property type="status" value="NOT_ANNOTATED_CDS"/>
    <property type="molecule type" value="Genomic_DNA"/>
</dbReference>
<dbReference type="VEuPathDB" id="VectorBase:GPPI011960"/>
<accession>A0A1B0AXF5</accession>
<protein>
    <submittedName>
        <fullName evidence="1">Uncharacterized protein</fullName>
    </submittedName>
</protein>
<keyword evidence="2" id="KW-1185">Reference proteome</keyword>
<evidence type="ECO:0000313" key="2">
    <source>
        <dbReference type="Proteomes" id="UP000092460"/>
    </source>
</evidence>
<reference evidence="1" key="2">
    <citation type="submission" date="2020-05" db="UniProtKB">
        <authorList>
            <consortium name="EnsemblMetazoa"/>
        </authorList>
    </citation>
    <scope>IDENTIFICATION</scope>
    <source>
        <strain evidence="1">IAEA</strain>
    </source>
</reference>
<name>A0A1B0AXF5_9MUSC</name>
<dbReference type="EMBL" id="JXJN01005248">
    <property type="status" value="NOT_ANNOTATED_CDS"/>
    <property type="molecule type" value="Genomic_DNA"/>
</dbReference>
<sequence length="79" mass="9391">AAVCSTEQYTTLLTLRKEVLFIRDLEKFLRLGHSNKAKLHKSLHVSSSYKNYNDFCIVYRYIKWNSNNNNNIFLLLLHK</sequence>